<accession>A0ABU8M614</accession>
<dbReference type="Proteomes" id="UP001369736">
    <property type="component" value="Unassembled WGS sequence"/>
</dbReference>
<gene>
    <name evidence="1" type="ORF">WCD58_15470</name>
</gene>
<name>A0ABU8M614_9PSEU</name>
<dbReference type="RefSeq" id="WP_337703952.1">
    <property type="nucleotide sequence ID" value="NZ_JBBEGM010000006.1"/>
</dbReference>
<dbReference type="EMBL" id="JBBEGM010000006">
    <property type="protein sequence ID" value="MEJ2862571.1"/>
    <property type="molecule type" value="Genomic_DNA"/>
</dbReference>
<protein>
    <recommendedName>
        <fullName evidence="3">Phage protein D</fullName>
    </recommendedName>
</protein>
<comment type="caution">
    <text evidence="1">The sequence shown here is derived from an EMBL/GenBank/DDBJ whole genome shotgun (WGS) entry which is preliminary data.</text>
</comment>
<evidence type="ECO:0008006" key="3">
    <source>
        <dbReference type="Google" id="ProtNLM"/>
    </source>
</evidence>
<evidence type="ECO:0000313" key="1">
    <source>
        <dbReference type="EMBL" id="MEJ2862571.1"/>
    </source>
</evidence>
<evidence type="ECO:0000313" key="2">
    <source>
        <dbReference type="Proteomes" id="UP001369736"/>
    </source>
</evidence>
<organism evidence="1 2">
    <name type="scientific">Actinomycetospora flava</name>
    <dbReference type="NCBI Taxonomy" id="3129232"/>
    <lineage>
        <taxon>Bacteria</taxon>
        <taxon>Bacillati</taxon>
        <taxon>Actinomycetota</taxon>
        <taxon>Actinomycetes</taxon>
        <taxon>Pseudonocardiales</taxon>
        <taxon>Pseudonocardiaceae</taxon>
        <taxon>Actinomycetospora</taxon>
    </lineage>
</organism>
<sequence>MPALGMRLTVLTGRTVPVPLPGPLTARVRAVRVTESDDHRSLFSLTLDAGRSRTAGALDPVGLAGSPLAAFARVAVVVSFGAVPQVLCDGIVTEVRWTPGHRSGEATLTVTGEDVSYLLDRVERDVEHPALDDLPQVLAILQRYATDGLVPAALAPPTADPPLPIDRIPTQHGTDFEHISGLARRNGFVAYAIPGPTPGTSRFYWGPPVRAGVQGALSVDMGPETTVSTISFRTEAWAPTVVSGAVVDRRTDAVVPIVVPVATRLPLAAVPLWVSARSDLRERRVRDAGSDAIAAQAQAQAQVDRSVDAVLAEGELDGARYGAVLRARALVGVRGAGWSHDGFWYVRRVEHTLEPGSYRQAFTLARDGYGSTVPAVPVTAVG</sequence>
<reference evidence="1 2" key="1">
    <citation type="submission" date="2024-03" db="EMBL/GenBank/DDBJ databases">
        <title>Actinomycetospora sp. OC33-EN07, a novel actinomycete isolated from wild orchid (Aerides multiflora).</title>
        <authorList>
            <person name="Suriyachadkun C."/>
        </authorList>
    </citation>
    <scope>NUCLEOTIDE SEQUENCE [LARGE SCALE GENOMIC DNA]</scope>
    <source>
        <strain evidence="1 2">OC33-EN07</strain>
    </source>
</reference>
<keyword evidence="2" id="KW-1185">Reference proteome</keyword>
<proteinExistence type="predicted"/>